<comment type="similarity">
    <text evidence="2 7">Belongs to the 1-acyl-sn-glycerol-3-phosphate acyltransferase family.</text>
</comment>
<dbReference type="InterPro" id="IPR004552">
    <property type="entry name" value="AGP_acyltrans"/>
</dbReference>
<dbReference type="AlphaFoldDB" id="A0A1H3II42"/>
<name>A0A1H3II42_9FIRM</name>
<keyword evidence="7" id="KW-1208">Phospholipid metabolism</keyword>
<keyword evidence="4 7" id="KW-0808">Transferase</keyword>
<dbReference type="OrthoDB" id="9803035at2"/>
<accession>A0A1H3II42</accession>
<dbReference type="STRING" id="1122142.SAMN02910414_01165"/>
<evidence type="ECO:0000256" key="3">
    <source>
        <dbReference type="ARBA" id="ARBA00022516"/>
    </source>
</evidence>
<evidence type="ECO:0000313" key="11">
    <source>
        <dbReference type="Proteomes" id="UP000183918"/>
    </source>
</evidence>
<dbReference type="PANTHER" id="PTHR10434">
    <property type="entry name" value="1-ACYL-SN-GLYCEROL-3-PHOSPHATE ACYLTRANSFERASE"/>
    <property type="match status" value="1"/>
</dbReference>
<keyword evidence="8" id="KW-0472">Membrane</keyword>
<feature type="transmembrane region" description="Helical" evidence="8">
    <location>
        <begin position="7"/>
        <end position="27"/>
    </location>
</feature>
<evidence type="ECO:0000256" key="7">
    <source>
        <dbReference type="RuleBase" id="RU361267"/>
    </source>
</evidence>
<keyword evidence="5 7" id="KW-0443">Lipid metabolism</keyword>
<comment type="catalytic activity">
    <reaction evidence="7">
        <text>a 1-acyl-sn-glycero-3-phosphate + an acyl-CoA = a 1,2-diacyl-sn-glycero-3-phosphate + CoA</text>
        <dbReference type="Rhea" id="RHEA:19709"/>
        <dbReference type="ChEBI" id="CHEBI:57287"/>
        <dbReference type="ChEBI" id="CHEBI:57970"/>
        <dbReference type="ChEBI" id="CHEBI:58342"/>
        <dbReference type="ChEBI" id="CHEBI:58608"/>
        <dbReference type="EC" id="2.3.1.51"/>
    </reaction>
</comment>
<comment type="pathway">
    <text evidence="1">Lipid metabolism.</text>
</comment>
<dbReference type="Pfam" id="PF01553">
    <property type="entry name" value="Acyltransferase"/>
    <property type="match status" value="1"/>
</dbReference>
<dbReference type="GO" id="GO:0006654">
    <property type="term" value="P:phosphatidic acid biosynthetic process"/>
    <property type="evidence" value="ECO:0007669"/>
    <property type="project" value="TreeGrafter"/>
</dbReference>
<dbReference type="SMART" id="SM00563">
    <property type="entry name" value="PlsC"/>
    <property type="match status" value="1"/>
</dbReference>
<proteinExistence type="inferred from homology"/>
<keyword evidence="7" id="KW-0594">Phospholipid biosynthesis</keyword>
<dbReference type="SUPFAM" id="SSF69593">
    <property type="entry name" value="Glycerol-3-phosphate (1)-acyltransferase"/>
    <property type="match status" value="1"/>
</dbReference>
<dbReference type="PANTHER" id="PTHR10434:SF64">
    <property type="entry name" value="1-ACYL-SN-GLYCEROL-3-PHOSPHATE ACYLTRANSFERASE-RELATED"/>
    <property type="match status" value="1"/>
</dbReference>
<dbReference type="EC" id="2.3.1.51" evidence="7"/>
<keyword evidence="3 7" id="KW-0444">Lipid biosynthesis</keyword>
<comment type="domain">
    <text evidence="7">The HXXXXD motif is essential for acyltransferase activity and may constitute the binding site for the phosphate moiety of the glycerol-3-phosphate.</text>
</comment>
<dbReference type="GO" id="GO:0003841">
    <property type="term" value="F:1-acylglycerol-3-phosphate O-acyltransferase activity"/>
    <property type="evidence" value="ECO:0007669"/>
    <property type="project" value="UniProtKB-UniRule"/>
</dbReference>
<feature type="transmembrane region" description="Helical" evidence="8">
    <location>
        <begin position="39"/>
        <end position="60"/>
    </location>
</feature>
<keyword evidence="6 7" id="KW-0012">Acyltransferase</keyword>
<evidence type="ECO:0000259" key="9">
    <source>
        <dbReference type="SMART" id="SM00563"/>
    </source>
</evidence>
<dbReference type="GO" id="GO:0016020">
    <property type="term" value="C:membrane"/>
    <property type="evidence" value="ECO:0007669"/>
    <property type="project" value="InterPro"/>
</dbReference>
<evidence type="ECO:0000256" key="2">
    <source>
        <dbReference type="ARBA" id="ARBA00008655"/>
    </source>
</evidence>
<dbReference type="InterPro" id="IPR002123">
    <property type="entry name" value="Plipid/glycerol_acylTrfase"/>
</dbReference>
<evidence type="ECO:0000256" key="6">
    <source>
        <dbReference type="ARBA" id="ARBA00023315"/>
    </source>
</evidence>
<dbReference type="CDD" id="cd07989">
    <property type="entry name" value="LPLAT_AGPAT-like"/>
    <property type="match status" value="1"/>
</dbReference>
<sequence>MRTILCILFITIFLIFSLPVMLLEFIVGKFSKHHSDKVMLAYVQFGFKAILLISGVKLIIENEENVPRDKAVLYIGNHRGFFDIVATYSRCPNLTGYISKKSIEKVPIISFLMKRVYCLLMDRSDIRQSMGVILKAIEYVKSGISICIFPEGTRIKTSDKTKTLPFKEGSFKIAQKAKCPIVPMAITGTDDVLENHFPWIKRAKVVVRYGKPFYVEDLEKDQQKKVGLYTQTIIEDMLIDIVNKHY</sequence>
<keyword evidence="8" id="KW-0812">Transmembrane</keyword>
<organism evidence="10 11">
    <name type="scientific">Lachnobacterium bovis DSM 14045</name>
    <dbReference type="NCBI Taxonomy" id="1122142"/>
    <lineage>
        <taxon>Bacteria</taxon>
        <taxon>Bacillati</taxon>
        <taxon>Bacillota</taxon>
        <taxon>Clostridia</taxon>
        <taxon>Lachnospirales</taxon>
        <taxon>Lachnospiraceae</taxon>
        <taxon>Lachnobacterium</taxon>
    </lineage>
</organism>
<dbReference type="NCBIfam" id="TIGR00530">
    <property type="entry name" value="AGP_acyltrn"/>
    <property type="match status" value="1"/>
</dbReference>
<evidence type="ECO:0000256" key="1">
    <source>
        <dbReference type="ARBA" id="ARBA00005189"/>
    </source>
</evidence>
<evidence type="ECO:0000256" key="4">
    <source>
        <dbReference type="ARBA" id="ARBA00022679"/>
    </source>
</evidence>
<dbReference type="EMBL" id="FNPG01000012">
    <property type="protein sequence ID" value="SDY27322.1"/>
    <property type="molecule type" value="Genomic_DNA"/>
</dbReference>
<gene>
    <name evidence="10" type="ORF">SAMN02910414_01165</name>
</gene>
<keyword evidence="11" id="KW-1185">Reference proteome</keyword>
<protein>
    <recommendedName>
        <fullName evidence="7">1-acyl-sn-glycerol-3-phosphate acyltransferase</fullName>
        <ecNumber evidence="7">2.3.1.51</ecNumber>
    </recommendedName>
</protein>
<evidence type="ECO:0000256" key="8">
    <source>
        <dbReference type="SAM" id="Phobius"/>
    </source>
</evidence>
<evidence type="ECO:0000313" key="10">
    <source>
        <dbReference type="EMBL" id="SDY27322.1"/>
    </source>
</evidence>
<evidence type="ECO:0000256" key="5">
    <source>
        <dbReference type="ARBA" id="ARBA00023098"/>
    </source>
</evidence>
<reference evidence="10 11" key="1">
    <citation type="submission" date="2016-10" db="EMBL/GenBank/DDBJ databases">
        <authorList>
            <person name="de Groot N.N."/>
        </authorList>
    </citation>
    <scope>NUCLEOTIDE SEQUENCE [LARGE SCALE GENOMIC DNA]</scope>
    <source>
        <strain evidence="10 11">DSM 14045</strain>
    </source>
</reference>
<dbReference type="Proteomes" id="UP000183918">
    <property type="component" value="Unassembled WGS sequence"/>
</dbReference>
<feature type="domain" description="Phospholipid/glycerol acyltransferase" evidence="9">
    <location>
        <begin position="72"/>
        <end position="189"/>
    </location>
</feature>
<keyword evidence="8" id="KW-1133">Transmembrane helix</keyword>